<dbReference type="RefSeq" id="WP_130233843.1">
    <property type="nucleotide sequence ID" value="NZ_CP035928.1"/>
</dbReference>
<protein>
    <submittedName>
        <fullName evidence="1">Uncharacterized protein</fullName>
    </submittedName>
</protein>
<evidence type="ECO:0000313" key="2">
    <source>
        <dbReference type="Proteomes" id="UP000322726"/>
    </source>
</evidence>
<dbReference type="AlphaFoldDB" id="A0A5C2H7J4"/>
<sequence>MSLVSNKSKKVFLCKDTIIDTQDKVDIIISPELYWVRIFDIPVKSITQARHVLPTLFEDILENVRELSYQVQKLPDDKFLCFAYENKKVFDAIKNSGVNLSLVNSVYFAQNECKEIPQFKCENKAFSYTKDGVLVKIPSALLSEDKDINEEIQNITLSSNRVDIKLYNNLLNSKQIYMIIAASLIFAFINIFKISDYNTEISKIEDKIETLKTSNKMPSSMLQLNSIVNTYKKDAKLEIKKRELIDYIFKNKEFNLLNLSLEKNVLEVNLIDSNKAKVDDYISKKYKVLSSKTKGLNLTVRIEL</sequence>
<dbReference type="EMBL" id="CP035928">
    <property type="protein sequence ID" value="QEP34931.1"/>
    <property type="molecule type" value="Genomic_DNA"/>
</dbReference>
<name>A0A5C2H7J4_9BACT</name>
<dbReference type="KEGG" id="apai:APAC_1852"/>
<keyword evidence="2" id="KW-1185">Reference proteome</keyword>
<reference evidence="2" key="1">
    <citation type="submission" date="2019-09" db="EMBL/GenBank/DDBJ databases">
        <title>Complete genome sequencing of four Arcobacter species reveals a diverse suite of mobile elements.</title>
        <authorList>
            <person name="On S.L.W."/>
            <person name="Miller W.G."/>
            <person name="Biggs P."/>
            <person name="Cornelius A."/>
            <person name="Vandamme P."/>
        </authorList>
    </citation>
    <scope>NUCLEOTIDE SEQUENCE [LARGE SCALE GENOMIC DNA]</scope>
    <source>
        <strain evidence="2">LMG 26638</strain>
    </source>
</reference>
<organism evidence="1 2">
    <name type="scientific">Malaciobacter pacificus</name>
    <dbReference type="NCBI Taxonomy" id="1080223"/>
    <lineage>
        <taxon>Bacteria</taxon>
        <taxon>Pseudomonadati</taxon>
        <taxon>Campylobacterota</taxon>
        <taxon>Epsilonproteobacteria</taxon>
        <taxon>Campylobacterales</taxon>
        <taxon>Arcobacteraceae</taxon>
        <taxon>Malaciobacter</taxon>
    </lineage>
</organism>
<proteinExistence type="predicted"/>
<evidence type="ECO:0000313" key="1">
    <source>
        <dbReference type="EMBL" id="QEP34931.1"/>
    </source>
</evidence>
<gene>
    <name evidence="1" type="ORF">APAC_1852</name>
</gene>
<dbReference type="OrthoDB" id="5343502at2"/>
<reference evidence="1 2" key="3">
    <citation type="submission" date="2019-09" db="EMBL/GenBank/DDBJ databases">
        <title>Taxonomic note: a critical rebuttal of the proposed division of the genus Arcobacter into six genera, emended descriptions of Arcobacter anaerophilus and the genus Arcobacter, and an assessment of genus-level boundaries for Epsilonproteobacteria using in silico genomic comparator tools.</title>
        <authorList>
            <person name="On S.L.W."/>
            <person name="Miller W.G."/>
            <person name="Biggs P."/>
            <person name="Cornelius A."/>
            <person name="Vandamme P."/>
        </authorList>
    </citation>
    <scope>NUCLEOTIDE SEQUENCE [LARGE SCALE GENOMIC DNA]</scope>
    <source>
        <strain evidence="1 2">LMG 26638</strain>
    </source>
</reference>
<reference evidence="1 2" key="2">
    <citation type="submission" date="2019-09" db="EMBL/GenBank/DDBJ databases">
        <title>Complete genome sequencing of four Arcobacter species reveals a diverse suite of mobile elements.</title>
        <authorList>
            <person name="Miller W.G."/>
            <person name="Yee E."/>
            <person name="Bono J.L."/>
        </authorList>
    </citation>
    <scope>NUCLEOTIDE SEQUENCE [LARGE SCALE GENOMIC DNA]</scope>
    <source>
        <strain evidence="1 2">LMG 26638</strain>
    </source>
</reference>
<dbReference type="Proteomes" id="UP000322726">
    <property type="component" value="Chromosome"/>
</dbReference>
<accession>A0A5C2H7J4</accession>